<dbReference type="EMBL" id="JBHUDC010000008">
    <property type="protein sequence ID" value="MFD1515110.1"/>
    <property type="molecule type" value="Genomic_DNA"/>
</dbReference>
<protein>
    <submittedName>
        <fullName evidence="1">Uncharacterized protein</fullName>
    </submittedName>
</protein>
<dbReference type="RefSeq" id="WP_250875034.1">
    <property type="nucleotide sequence ID" value="NZ_JALXFV010000008.1"/>
</dbReference>
<evidence type="ECO:0000313" key="2">
    <source>
        <dbReference type="Proteomes" id="UP001597187"/>
    </source>
</evidence>
<reference evidence="1 2" key="1">
    <citation type="journal article" date="2019" name="Int. J. Syst. Evol. Microbiol.">
        <title>The Global Catalogue of Microorganisms (GCM) 10K type strain sequencing project: providing services to taxonomists for standard genome sequencing and annotation.</title>
        <authorList>
            <consortium name="The Broad Institute Genomics Platform"/>
            <consortium name="The Broad Institute Genome Sequencing Center for Infectious Disease"/>
            <person name="Wu L."/>
            <person name="Ma J."/>
        </authorList>
    </citation>
    <scope>NUCLEOTIDE SEQUENCE [LARGE SCALE GENOMIC DNA]</scope>
    <source>
        <strain evidence="1 2">CGMCC 1.12563</strain>
    </source>
</reference>
<organism evidence="1 2">
    <name type="scientific">Halomarina rubra</name>
    <dbReference type="NCBI Taxonomy" id="2071873"/>
    <lineage>
        <taxon>Archaea</taxon>
        <taxon>Methanobacteriati</taxon>
        <taxon>Methanobacteriota</taxon>
        <taxon>Stenosarchaea group</taxon>
        <taxon>Halobacteria</taxon>
        <taxon>Halobacteriales</taxon>
        <taxon>Natronomonadaceae</taxon>
        <taxon>Halomarina</taxon>
    </lineage>
</organism>
<sequence length="124" mass="13219">MAITVDESKIRGALDASESEYPDSELAFEKELAETLVNDDLAPHAASGQSDRLALVGALIAAAYVDDDGDVTQLRQGNRAVSFDSDSALSHWRKALQLDPTGRLGDLEKSTVRFSTPDVRGGGD</sequence>
<name>A0ABD6B0G9_9EURY</name>
<dbReference type="AlphaFoldDB" id="A0ABD6B0G9"/>
<proteinExistence type="predicted"/>
<evidence type="ECO:0000313" key="1">
    <source>
        <dbReference type="EMBL" id="MFD1515110.1"/>
    </source>
</evidence>
<accession>A0ABD6B0G9</accession>
<keyword evidence="2" id="KW-1185">Reference proteome</keyword>
<comment type="caution">
    <text evidence="1">The sequence shown here is derived from an EMBL/GenBank/DDBJ whole genome shotgun (WGS) entry which is preliminary data.</text>
</comment>
<dbReference type="Proteomes" id="UP001597187">
    <property type="component" value="Unassembled WGS sequence"/>
</dbReference>
<gene>
    <name evidence="1" type="ORF">ACFSBT_17660</name>
</gene>